<reference evidence="1" key="1">
    <citation type="submission" date="2020-04" db="EMBL/GenBank/DDBJ databases">
        <title>Deep metagenomics examines the oral microbiome during advanced dental caries in children, revealing novel taxa and co-occurrences with host molecules.</title>
        <authorList>
            <person name="Baker J.L."/>
            <person name="Morton J.T."/>
            <person name="Dinis M."/>
            <person name="Alvarez R."/>
            <person name="Tran N.C."/>
            <person name="Knight R."/>
            <person name="Edlund A."/>
        </authorList>
    </citation>
    <scope>NUCLEOTIDE SEQUENCE</scope>
    <source>
        <strain evidence="1">JCVI_44_bin.2</strain>
    </source>
</reference>
<protein>
    <submittedName>
        <fullName evidence="1">Uncharacterized protein</fullName>
    </submittedName>
</protein>
<organism evidence="1 2">
    <name type="scientific">Rothia mucilaginosa</name>
    <dbReference type="NCBI Taxonomy" id="43675"/>
    <lineage>
        <taxon>Bacteria</taxon>
        <taxon>Bacillati</taxon>
        <taxon>Actinomycetota</taxon>
        <taxon>Actinomycetes</taxon>
        <taxon>Micrococcales</taxon>
        <taxon>Micrococcaceae</taxon>
        <taxon>Rothia</taxon>
    </lineage>
</organism>
<dbReference type="Proteomes" id="UP000756427">
    <property type="component" value="Unassembled WGS sequence"/>
</dbReference>
<accession>A0A930LG16</accession>
<name>A0A930LG16_9MICC</name>
<evidence type="ECO:0000313" key="2">
    <source>
        <dbReference type="Proteomes" id="UP000756427"/>
    </source>
</evidence>
<dbReference type="AlphaFoldDB" id="A0A930LG16"/>
<gene>
    <name evidence="1" type="ORF">HXO64_06755</name>
</gene>
<evidence type="ECO:0000313" key="1">
    <source>
        <dbReference type="EMBL" id="MBF1664234.1"/>
    </source>
</evidence>
<dbReference type="RefSeq" id="WP_303975965.1">
    <property type="nucleotide sequence ID" value="NZ_JABZXR010000030.1"/>
</dbReference>
<dbReference type="EMBL" id="JABZXR010000030">
    <property type="protein sequence ID" value="MBF1664234.1"/>
    <property type="molecule type" value="Genomic_DNA"/>
</dbReference>
<comment type="caution">
    <text evidence="1">The sequence shown here is derived from an EMBL/GenBank/DDBJ whole genome shotgun (WGS) entry which is preliminary data.</text>
</comment>
<proteinExistence type="predicted"/>
<sequence>MFIHVPEPRPREGIAPALEAQIRTHLSDTTAEPAGEAVTISSPQYETFIAQCAEALQRDKSLDLEVTSASAGDAETITVVNDSGITVEDMRETMSDLIGDIPGVGVTVSVNDGQHTITLTTVPDLPVLEAHVETLTWSADGHTLAPTIHTTTGTEIPAWTPAVLEQTEAYPGGTIRYVDTTYGPVPCTPQGTVIIDAAIATSIHHARV</sequence>